<protein>
    <submittedName>
        <fullName evidence="1">Uncharacterized protein</fullName>
    </submittedName>
</protein>
<dbReference type="Proteomes" id="UP000837857">
    <property type="component" value="Chromosome 1"/>
</dbReference>
<reference evidence="1" key="1">
    <citation type="submission" date="2022-03" db="EMBL/GenBank/DDBJ databases">
        <authorList>
            <person name="Martin H S."/>
        </authorList>
    </citation>
    <scope>NUCLEOTIDE SEQUENCE</scope>
</reference>
<evidence type="ECO:0000313" key="1">
    <source>
        <dbReference type="EMBL" id="CAH2034265.1"/>
    </source>
</evidence>
<name>A0ABN8HS02_9NEOP</name>
<proteinExistence type="predicted"/>
<evidence type="ECO:0000313" key="2">
    <source>
        <dbReference type="Proteomes" id="UP000837857"/>
    </source>
</evidence>
<gene>
    <name evidence="1" type="ORF">IPOD504_LOCUS52</name>
</gene>
<feature type="non-terminal residue" evidence="1">
    <location>
        <position position="265"/>
    </location>
</feature>
<dbReference type="EMBL" id="OW152813">
    <property type="protein sequence ID" value="CAH2034265.1"/>
    <property type="molecule type" value="Genomic_DNA"/>
</dbReference>
<accession>A0ABN8HS02</accession>
<organism evidence="1 2">
    <name type="scientific">Iphiclides podalirius</name>
    <name type="common">scarce swallowtail</name>
    <dbReference type="NCBI Taxonomy" id="110791"/>
    <lineage>
        <taxon>Eukaryota</taxon>
        <taxon>Metazoa</taxon>
        <taxon>Ecdysozoa</taxon>
        <taxon>Arthropoda</taxon>
        <taxon>Hexapoda</taxon>
        <taxon>Insecta</taxon>
        <taxon>Pterygota</taxon>
        <taxon>Neoptera</taxon>
        <taxon>Endopterygota</taxon>
        <taxon>Lepidoptera</taxon>
        <taxon>Glossata</taxon>
        <taxon>Ditrysia</taxon>
        <taxon>Papilionoidea</taxon>
        <taxon>Papilionidae</taxon>
        <taxon>Papilioninae</taxon>
        <taxon>Iphiclides</taxon>
    </lineage>
</organism>
<sequence>MSTVSSAAQPYTCRRTRHLAARFFHKPYKLAHQFWISYHPPTGAKHTSSGDETPPIPEGELEQQKIEHEKKVQKEKECQAREAEEVRQLDIKLLHQRAIEAEEVQKREIAEAVEELRGMNTSWSHHRLCDLQRQAARFRQSRPSIPDTTKHYRSVLKKACSAQLTKPQSSQSISDNDGIFINLSHLGSCRDESVDSDTCETTCTSRGRGWRASANDVSPQVTVDLSRAPSCPGWKIKLPAPMVYDRGGVWRQTSVGRGVVIRGLL</sequence>
<keyword evidence="2" id="KW-1185">Reference proteome</keyword>